<feature type="chain" id="PRO_5041986954" description="Secreted protein" evidence="1">
    <location>
        <begin position="20"/>
        <end position="110"/>
    </location>
</feature>
<organism evidence="2 3">
    <name type="scientific">Multifurca ochricompacta</name>
    <dbReference type="NCBI Taxonomy" id="376703"/>
    <lineage>
        <taxon>Eukaryota</taxon>
        <taxon>Fungi</taxon>
        <taxon>Dikarya</taxon>
        <taxon>Basidiomycota</taxon>
        <taxon>Agaricomycotina</taxon>
        <taxon>Agaricomycetes</taxon>
        <taxon>Russulales</taxon>
        <taxon>Russulaceae</taxon>
        <taxon>Multifurca</taxon>
    </lineage>
</organism>
<accession>A0AAD4QN56</accession>
<evidence type="ECO:0000256" key="1">
    <source>
        <dbReference type="SAM" id="SignalP"/>
    </source>
</evidence>
<dbReference type="Proteomes" id="UP001203297">
    <property type="component" value="Unassembled WGS sequence"/>
</dbReference>
<dbReference type="EMBL" id="WTXG01000020">
    <property type="protein sequence ID" value="KAI0300048.1"/>
    <property type="molecule type" value="Genomic_DNA"/>
</dbReference>
<evidence type="ECO:0000313" key="3">
    <source>
        <dbReference type="Proteomes" id="UP001203297"/>
    </source>
</evidence>
<feature type="signal peptide" evidence="1">
    <location>
        <begin position="1"/>
        <end position="19"/>
    </location>
</feature>
<proteinExistence type="predicted"/>
<gene>
    <name evidence="2" type="ORF">B0F90DRAFT_1726228</name>
</gene>
<dbReference type="AlphaFoldDB" id="A0AAD4QN56"/>
<comment type="caution">
    <text evidence="2">The sequence shown here is derived from an EMBL/GenBank/DDBJ whole genome shotgun (WGS) entry which is preliminary data.</text>
</comment>
<reference evidence="2" key="1">
    <citation type="journal article" date="2022" name="New Phytol.">
        <title>Evolutionary transition to the ectomycorrhizal habit in the genomes of a hyperdiverse lineage of mushroom-forming fungi.</title>
        <authorList>
            <person name="Looney B."/>
            <person name="Miyauchi S."/>
            <person name="Morin E."/>
            <person name="Drula E."/>
            <person name="Courty P.E."/>
            <person name="Kohler A."/>
            <person name="Kuo A."/>
            <person name="LaButti K."/>
            <person name="Pangilinan J."/>
            <person name="Lipzen A."/>
            <person name="Riley R."/>
            <person name="Andreopoulos W."/>
            <person name="He G."/>
            <person name="Johnson J."/>
            <person name="Nolan M."/>
            <person name="Tritt A."/>
            <person name="Barry K.W."/>
            <person name="Grigoriev I.V."/>
            <person name="Nagy L.G."/>
            <person name="Hibbett D."/>
            <person name="Henrissat B."/>
            <person name="Matheny P.B."/>
            <person name="Labbe J."/>
            <person name="Martin F.M."/>
        </authorList>
    </citation>
    <scope>NUCLEOTIDE SEQUENCE</scope>
    <source>
        <strain evidence="2">BPL690</strain>
    </source>
</reference>
<sequence>MVCGRRSVSLATMLVVTKSLVVNLLHHPQTPPSTVPPTSVRACANHKHPPVEHPLVHRASVQCLPERSPAKLPSVFLAPGKEGGGRGIQVALGGFSARLTLSTPGRILRL</sequence>
<keyword evidence="3" id="KW-1185">Reference proteome</keyword>
<evidence type="ECO:0000313" key="2">
    <source>
        <dbReference type="EMBL" id="KAI0300048.1"/>
    </source>
</evidence>
<evidence type="ECO:0008006" key="4">
    <source>
        <dbReference type="Google" id="ProtNLM"/>
    </source>
</evidence>
<protein>
    <recommendedName>
        <fullName evidence="4">Secreted protein</fullName>
    </recommendedName>
</protein>
<keyword evidence="1" id="KW-0732">Signal</keyword>
<name>A0AAD4QN56_9AGAM</name>